<comment type="similarity">
    <text evidence="2 7">Belongs to the purine-cytosine permease (2.A.39) family.</text>
</comment>
<feature type="transmembrane region" description="Helical" evidence="8">
    <location>
        <begin position="248"/>
        <end position="269"/>
    </location>
</feature>
<dbReference type="GO" id="GO:0022857">
    <property type="term" value="F:transmembrane transporter activity"/>
    <property type="evidence" value="ECO:0007669"/>
    <property type="project" value="InterPro"/>
</dbReference>
<evidence type="ECO:0000256" key="1">
    <source>
        <dbReference type="ARBA" id="ARBA00004141"/>
    </source>
</evidence>
<dbReference type="STRING" id="1664694.A0A0N1H8M7"/>
<dbReference type="OrthoDB" id="5428495at2759"/>
<feature type="transmembrane region" description="Helical" evidence="8">
    <location>
        <begin position="181"/>
        <end position="199"/>
    </location>
</feature>
<evidence type="ECO:0000313" key="9">
    <source>
        <dbReference type="EMBL" id="KPI43450.1"/>
    </source>
</evidence>
<dbReference type="Proteomes" id="UP000038010">
    <property type="component" value="Unassembled WGS sequence"/>
</dbReference>
<evidence type="ECO:0000256" key="8">
    <source>
        <dbReference type="SAM" id="Phobius"/>
    </source>
</evidence>
<evidence type="ECO:0000256" key="6">
    <source>
        <dbReference type="ARBA" id="ARBA00023136"/>
    </source>
</evidence>
<evidence type="ECO:0000256" key="3">
    <source>
        <dbReference type="ARBA" id="ARBA00022448"/>
    </source>
</evidence>
<feature type="transmembrane region" description="Helical" evidence="8">
    <location>
        <begin position="445"/>
        <end position="468"/>
    </location>
</feature>
<evidence type="ECO:0000256" key="2">
    <source>
        <dbReference type="ARBA" id="ARBA00008974"/>
    </source>
</evidence>
<keyword evidence="5 8" id="KW-1133">Transmembrane helix</keyword>
<name>A0A0N1H8M7_9EURO</name>
<dbReference type="InterPro" id="IPR026030">
    <property type="entry name" value="Pur-cyt_permease_Fcy2/21/22"/>
</dbReference>
<keyword evidence="4 8" id="KW-0812">Transmembrane</keyword>
<feature type="transmembrane region" description="Helical" evidence="8">
    <location>
        <begin position="401"/>
        <end position="424"/>
    </location>
</feature>
<comment type="caution">
    <text evidence="9">The sequence shown here is derived from an EMBL/GenBank/DDBJ whole genome shotgun (WGS) entry which is preliminary data.</text>
</comment>
<dbReference type="Gene3D" id="1.10.4160.10">
    <property type="entry name" value="Hydantoin permease"/>
    <property type="match status" value="1"/>
</dbReference>
<dbReference type="GO" id="GO:0005886">
    <property type="term" value="C:plasma membrane"/>
    <property type="evidence" value="ECO:0007669"/>
    <property type="project" value="TreeGrafter"/>
</dbReference>
<evidence type="ECO:0000256" key="4">
    <source>
        <dbReference type="ARBA" id="ARBA00022692"/>
    </source>
</evidence>
<dbReference type="PIRSF" id="PIRSF002744">
    <property type="entry name" value="Pur-cyt_permease"/>
    <property type="match status" value="1"/>
</dbReference>
<dbReference type="InterPro" id="IPR001248">
    <property type="entry name" value="Pur-cyt_permease"/>
</dbReference>
<feature type="transmembrane region" description="Helical" evidence="8">
    <location>
        <begin position="106"/>
        <end position="126"/>
    </location>
</feature>
<proteinExistence type="inferred from homology"/>
<dbReference type="VEuPathDB" id="FungiDB:AB675_7101"/>
<feature type="transmembrane region" description="Helical" evidence="8">
    <location>
        <begin position="147"/>
        <end position="169"/>
    </location>
</feature>
<dbReference type="AlphaFoldDB" id="A0A0N1H8M7"/>
<feature type="transmembrane region" description="Helical" evidence="8">
    <location>
        <begin position="480"/>
        <end position="499"/>
    </location>
</feature>
<sequence>MATMTSRPSSDVEKNAVAQNAIADQTGNGHDYTKPAPSTFEKLKTRMYHSTIVEYRGIEPVQPEDRTDRRYINVLSFWISMTLSVLPIIFGMLGPLAYGLSLTNSALVILFFSLLTAAPCAYLVTLGPKTGMRQMSLARYSFGYYPVSVPILLNLATLVGYCIVGDVIGGEVLAAVAPQKISWTVGIAIVGVIAFFISAMGYRTLHYYERYAWMVALVCIVILIGSGGKDLRKQSVFPAPEASAVVSFGGLMAGYFLPWAAIASDYSVYMSPDAPAKRIFLYAYAGLTIPSILFLVLGAAIGGAVPNIPSWSAAYESGSAGEVLGAMLTPLGGFGQFILVLLSLTIIANLAGTIYAVTLNFQALLPVFIRIPRVAYAAITTMIMIPIAVKAAESFFANLENFVGVIGYWSASWVAVVLIEHFWFRKGDAASYAIEKWNDPKMLPSGVAAIAAGSLSMALAIPSMSQVWYVGPIGVRTGDIGFEMAGAVTAVLYVPFRYFEKRVQRLNR</sequence>
<feature type="transmembrane region" description="Helical" evidence="8">
    <location>
        <begin position="281"/>
        <end position="305"/>
    </location>
</feature>
<comment type="subcellular location">
    <subcellularLocation>
        <location evidence="1">Membrane</location>
        <topology evidence="1">Multi-pass membrane protein</topology>
    </subcellularLocation>
</comment>
<evidence type="ECO:0000256" key="7">
    <source>
        <dbReference type="PIRNR" id="PIRNR002744"/>
    </source>
</evidence>
<dbReference type="RefSeq" id="XP_018003413.1">
    <property type="nucleotide sequence ID" value="XM_018147444.1"/>
</dbReference>
<evidence type="ECO:0000313" key="10">
    <source>
        <dbReference type="Proteomes" id="UP000038010"/>
    </source>
</evidence>
<reference evidence="9 10" key="1">
    <citation type="submission" date="2015-06" db="EMBL/GenBank/DDBJ databases">
        <title>Draft genome of the ant-associated black yeast Phialophora attae CBS 131958.</title>
        <authorList>
            <person name="Moreno L.F."/>
            <person name="Stielow B.J."/>
            <person name="de Hoog S."/>
            <person name="Vicente V.A."/>
            <person name="Weiss V.A."/>
            <person name="de Vries M."/>
            <person name="Cruz L.M."/>
            <person name="Souza E.M."/>
        </authorList>
    </citation>
    <scope>NUCLEOTIDE SEQUENCE [LARGE SCALE GENOMIC DNA]</scope>
    <source>
        <strain evidence="9 10">CBS 131958</strain>
    </source>
</reference>
<dbReference type="EMBL" id="LFJN01000005">
    <property type="protein sequence ID" value="KPI43450.1"/>
    <property type="molecule type" value="Genomic_DNA"/>
</dbReference>
<evidence type="ECO:0000256" key="5">
    <source>
        <dbReference type="ARBA" id="ARBA00022989"/>
    </source>
</evidence>
<protein>
    <submittedName>
        <fullName evidence="9">Purine-cytosine permease fcyB</fullName>
    </submittedName>
</protein>
<organism evidence="9 10">
    <name type="scientific">Cyphellophora attinorum</name>
    <dbReference type="NCBI Taxonomy" id="1664694"/>
    <lineage>
        <taxon>Eukaryota</taxon>
        <taxon>Fungi</taxon>
        <taxon>Dikarya</taxon>
        <taxon>Ascomycota</taxon>
        <taxon>Pezizomycotina</taxon>
        <taxon>Eurotiomycetes</taxon>
        <taxon>Chaetothyriomycetidae</taxon>
        <taxon>Chaetothyriales</taxon>
        <taxon>Cyphellophoraceae</taxon>
        <taxon>Cyphellophora</taxon>
    </lineage>
</organism>
<keyword evidence="10" id="KW-1185">Reference proteome</keyword>
<feature type="transmembrane region" description="Helical" evidence="8">
    <location>
        <begin position="337"/>
        <end position="359"/>
    </location>
</feature>
<dbReference type="Pfam" id="PF02133">
    <property type="entry name" value="Transp_cyt_pur"/>
    <property type="match status" value="1"/>
</dbReference>
<keyword evidence="3 7" id="KW-0813">Transport</keyword>
<gene>
    <name evidence="9" type="ORF">AB675_7101</name>
</gene>
<dbReference type="GeneID" id="28739324"/>
<feature type="transmembrane region" description="Helical" evidence="8">
    <location>
        <begin position="371"/>
        <end position="389"/>
    </location>
</feature>
<keyword evidence="6 7" id="KW-0472">Membrane</keyword>
<feature type="transmembrane region" description="Helical" evidence="8">
    <location>
        <begin position="211"/>
        <end position="228"/>
    </location>
</feature>
<dbReference type="PANTHER" id="PTHR31806:SF5">
    <property type="entry name" value="PURINE-CYTOSINE PERMEASE FCY21"/>
    <property type="match status" value="1"/>
</dbReference>
<accession>A0A0N1H8M7</accession>
<feature type="transmembrane region" description="Helical" evidence="8">
    <location>
        <begin position="75"/>
        <end position="100"/>
    </location>
</feature>
<dbReference type="PANTHER" id="PTHR31806">
    <property type="entry name" value="PURINE-CYTOSINE PERMEASE FCY2-RELATED"/>
    <property type="match status" value="1"/>
</dbReference>